<organism evidence="1">
    <name type="scientific">Aphanomyces astaci</name>
    <name type="common">Crayfish plague agent</name>
    <dbReference type="NCBI Taxonomy" id="112090"/>
    <lineage>
        <taxon>Eukaryota</taxon>
        <taxon>Sar</taxon>
        <taxon>Stramenopiles</taxon>
        <taxon>Oomycota</taxon>
        <taxon>Saprolegniomycetes</taxon>
        <taxon>Saprolegniales</taxon>
        <taxon>Verrucalvaceae</taxon>
        <taxon>Aphanomyces</taxon>
    </lineage>
</organism>
<dbReference type="GeneID" id="20814946"/>
<reference evidence="1" key="1">
    <citation type="submission" date="2013-12" db="EMBL/GenBank/DDBJ databases">
        <title>The Genome Sequence of Aphanomyces astaci APO3.</title>
        <authorList>
            <consortium name="The Broad Institute Genomics Platform"/>
            <person name="Russ C."/>
            <person name="Tyler B."/>
            <person name="van West P."/>
            <person name="Dieguez-Uribeondo J."/>
            <person name="Young S.K."/>
            <person name="Zeng Q."/>
            <person name="Gargeya S."/>
            <person name="Fitzgerald M."/>
            <person name="Abouelleil A."/>
            <person name="Alvarado L."/>
            <person name="Chapman S.B."/>
            <person name="Gainer-Dewar J."/>
            <person name="Goldberg J."/>
            <person name="Griggs A."/>
            <person name="Gujja S."/>
            <person name="Hansen M."/>
            <person name="Howarth C."/>
            <person name="Imamovic A."/>
            <person name="Ireland A."/>
            <person name="Larimer J."/>
            <person name="McCowan C."/>
            <person name="Murphy C."/>
            <person name="Pearson M."/>
            <person name="Poon T.W."/>
            <person name="Priest M."/>
            <person name="Roberts A."/>
            <person name="Saif S."/>
            <person name="Shea T."/>
            <person name="Sykes S."/>
            <person name="Wortman J."/>
            <person name="Nusbaum C."/>
            <person name="Birren B."/>
        </authorList>
    </citation>
    <scope>NUCLEOTIDE SEQUENCE [LARGE SCALE GENOMIC DNA]</scope>
    <source>
        <strain evidence="1">APO3</strain>
    </source>
</reference>
<name>W4FXV9_APHAT</name>
<evidence type="ECO:0000313" key="1">
    <source>
        <dbReference type="EMBL" id="ETV71806.1"/>
    </source>
</evidence>
<sequence length="162" mass="18187">MESAKAVRGSNFTTDEDCQLARSWINISQDASKDWIGAKVVGKSEHAQPRYLVYSYARYATDVKVQPATRPIGCFGEQKHYFSGKHKLYGLKIEAVAPTGSDFRRDELQYERAADMATLSCAQLDVQEFGQCLGFLGEIYGRVIEMKQSDARKLPYWVTASA</sequence>
<dbReference type="RefSeq" id="XP_009838655.1">
    <property type="nucleotide sequence ID" value="XM_009840353.1"/>
</dbReference>
<gene>
    <name evidence="1" type="ORF">H257_12950</name>
</gene>
<proteinExistence type="predicted"/>
<protein>
    <submittedName>
        <fullName evidence="1">Uncharacterized protein</fullName>
    </submittedName>
</protein>
<dbReference type="VEuPathDB" id="FungiDB:H257_12950"/>
<accession>W4FXV9</accession>
<dbReference type="EMBL" id="KI913157">
    <property type="protein sequence ID" value="ETV71806.1"/>
    <property type="molecule type" value="Genomic_DNA"/>
</dbReference>
<dbReference type="AlphaFoldDB" id="W4FXV9"/>